<proteinExistence type="predicted"/>
<keyword evidence="2" id="KW-1185">Reference proteome</keyword>
<evidence type="ECO:0000313" key="1">
    <source>
        <dbReference type="EMBL" id="OXU27124.1"/>
    </source>
</evidence>
<accession>A0A232F8G2</accession>
<protein>
    <submittedName>
        <fullName evidence="1">Uncharacterized protein</fullName>
    </submittedName>
</protein>
<comment type="caution">
    <text evidence="1">The sequence shown here is derived from an EMBL/GenBank/DDBJ whole genome shotgun (WGS) entry which is preliminary data.</text>
</comment>
<reference evidence="1 2" key="1">
    <citation type="journal article" date="2017" name="Curr. Biol.">
        <title>The Evolution of Venom by Co-option of Single-Copy Genes.</title>
        <authorList>
            <person name="Martinson E.O."/>
            <person name="Mrinalini"/>
            <person name="Kelkar Y.D."/>
            <person name="Chang C.H."/>
            <person name="Werren J.H."/>
        </authorList>
    </citation>
    <scope>NUCLEOTIDE SEQUENCE [LARGE SCALE GENOMIC DNA]</scope>
    <source>
        <strain evidence="1 2">Alberta</strain>
        <tissue evidence="1">Whole body</tissue>
    </source>
</reference>
<organism evidence="1 2">
    <name type="scientific">Trichomalopsis sarcophagae</name>
    <dbReference type="NCBI Taxonomy" id="543379"/>
    <lineage>
        <taxon>Eukaryota</taxon>
        <taxon>Metazoa</taxon>
        <taxon>Ecdysozoa</taxon>
        <taxon>Arthropoda</taxon>
        <taxon>Hexapoda</taxon>
        <taxon>Insecta</taxon>
        <taxon>Pterygota</taxon>
        <taxon>Neoptera</taxon>
        <taxon>Endopterygota</taxon>
        <taxon>Hymenoptera</taxon>
        <taxon>Apocrita</taxon>
        <taxon>Proctotrupomorpha</taxon>
        <taxon>Chalcidoidea</taxon>
        <taxon>Pteromalidae</taxon>
        <taxon>Pteromalinae</taxon>
        <taxon>Trichomalopsis</taxon>
    </lineage>
</organism>
<evidence type="ECO:0000313" key="2">
    <source>
        <dbReference type="Proteomes" id="UP000215335"/>
    </source>
</evidence>
<dbReference type="EMBL" id="NNAY01000661">
    <property type="protein sequence ID" value="OXU27124.1"/>
    <property type="molecule type" value="Genomic_DNA"/>
</dbReference>
<gene>
    <name evidence="1" type="ORF">TSAR_014453</name>
</gene>
<dbReference type="Proteomes" id="UP000215335">
    <property type="component" value="Unassembled WGS sequence"/>
</dbReference>
<name>A0A232F8G2_9HYME</name>
<dbReference type="AlphaFoldDB" id="A0A232F8G2"/>
<sequence length="111" mass="12943">MELNSKMDNLRVSGFCDMSDHKRTPTARETTSACPNLLDHHKNTFNSIDHIRSFLIFAVNFEIENKNSSAKTELKLHKSYNRNSVINQLNEDSEQKLNIVRKYLVYNLLKN</sequence>